<dbReference type="EMBL" id="CAJNBH010000047">
    <property type="protein sequence ID" value="CAE6858623.1"/>
    <property type="molecule type" value="Genomic_DNA"/>
</dbReference>
<keyword evidence="2" id="KW-1185">Reference proteome</keyword>
<comment type="caution">
    <text evidence="1">The sequence shown here is derived from an EMBL/GenBank/DDBJ whole genome shotgun (WGS) entry which is preliminary data.</text>
</comment>
<organism evidence="1 2">
    <name type="scientific">Paraburkholderia nemoris</name>
    <dbReference type="NCBI Taxonomy" id="2793076"/>
    <lineage>
        <taxon>Bacteria</taxon>
        <taxon>Pseudomonadati</taxon>
        <taxon>Pseudomonadota</taxon>
        <taxon>Betaproteobacteria</taxon>
        <taxon>Burkholderiales</taxon>
        <taxon>Burkholderiaceae</taxon>
        <taxon>Paraburkholderia</taxon>
    </lineage>
</organism>
<protein>
    <submittedName>
        <fullName evidence="1">Uncharacterized protein</fullName>
    </submittedName>
</protein>
<reference evidence="1 2" key="1">
    <citation type="submission" date="2021-02" db="EMBL/GenBank/DDBJ databases">
        <authorList>
            <person name="Vanwijnsberghe S."/>
        </authorList>
    </citation>
    <scope>NUCLEOTIDE SEQUENCE [LARGE SCALE GENOMIC DNA]</scope>
    <source>
        <strain evidence="1 2">R-69776</strain>
    </source>
</reference>
<gene>
    <name evidence="1" type="ORF">R69776_07882</name>
</gene>
<proteinExistence type="predicted"/>
<name>A0ABN7NE55_9BURK</name>
<evidence type="ECO:0000313" key="1">
    <source>
        <dbReference type="EMBL" id="CAE6858623.1"/>
    </source>
</evidence>
<evidence type="ECO:0000313" key="2">
    <source>
        <dbReference type="Proteomes" id="UP000673821"/>
    </source>
</evidence>
<dbReference type="Proteomes" id="UP000673821">
    <property type="component" value="Unassembled WGS sequence"/>
</dbReference>
<accession>A0ABN7NE55</accession>
<sequence>MPELQRLYLKVRAIMFVTCHRQQSKSAWIGTLSAKQGTLPIDSQW</sequence>